<accession>A0ABR3NCM0</accession>
<dbReference type="EMBL" id="JAYMGO010000005">
    <property type="protein sequence ID" value="KAL1274576.1"/>
    <property type="molecule type" value="Genomic_DNA"/>
</dbReference>
<evidence type="ECO:0000313" key="2">
    <source>
        <dbReference type="Proteomes" id="UP001558613"/>
    </source>
</evidence>
<organism evidence="1 2">
    <name type="scientific">Cirrhinus molitorella</name>
    <name type="common">mud carp</name>
    <dbReference type="NCBI Taxonomy" id="172907"/>
    <lineage>
        <taxon>Eukaryota</taxon>
        <taxon>Metazoa</taxon>
        <taxon>Chordata</taxon>
        <taxon>Craniata</taxon>
        <taxon>Vertebrata</taxon>
        <taxon>Euteleostomi</taxon>
        <taxon>Actinopterygii</taxon>
        <taxon>Neopterygii</taxon>
        <taxon>Teleostei</taxon>
        <taxon>Ostariophysi</taxon>
        <taxon>Cypriniformes</taxon>
        <taxon>Cyprinidae</taxon>
        <taxon>Labeoninae</taxon>
        <taxon>Labeonini</taxon>
        <taxon>Cirrhinus</taxon>
    </lineage>
</organism>
<name>A0ABR3NCM0_9TELE</name>
<dbReference type="Proteomes" id="UP001558613">
    <property type="component" value="Unassembled WGS sequence"/>
</dbReference>
<evidence type="ECO:0008006" key="3">
    <source>
        <dbReference type="Google" id="ProtNLM"/>
    </source>
</evidence>
<proteinExistence type="predicted"/>
<protein>
    <recommendedName>
        <fullName evidence="3">Secreted protein</fullName>
    </recommendedName>
</protein>
<comment type="caution">
    <text evidence="1">The sequence shown here is derived from an EMBL/GenBank/DDBJ whole genome shotgun (WGS) entry which is preliminary data.</text>
</comment>
<evidence type="ECO:0000313" key="1">
    <source>
        <dbReference type="EMBL" id="KAL1274576.1"/>
    </source>
</evidence>
<sequence>MSAPSSIPLAFPPWRFPVTLCFSVLAAGFINNSWHKSGANNSFVRTAVCHTTAAVLPCNFLLLVPSLQPQSPFIPRSPFLNIPRLLSVERSTLKISSEACESMIL</sequence>
<keyword evidence="2" id="KW-1185">Reference proteome</keyword>
<reference evidence="1 2" key="1">
    <citation type="submission" date="2023-09" db="EMBL/GenBank/DDBJ databases">
        <authorList>
            <person name="Wang M."/>
        </authorList>
    </citation>
    <scope>NUCLEOTIDE SEQUENCE [LARGE SCALE GENOMIC DNA]</scope>
    <source>
        <strain evidence="1">GT-2023</strain>
        <tissue evidence="1">Liver</tissue>
    </source>
</reference>
<gene>
    <name evidence="1" type="ORF">QQF64_027390</name>
</gene>